<protein>
    <recommendedName>
        <fullName evidence="3">Tyrosine-protein phosphatase At1g05000</fullName>
    </recommendedName>
</protein>
<dbReference type="AlphaFoldDB" id="A0A8J5H9H4"/>
<organism evidence="1 2">
    <name type="scientific">Zingiber officinale</name>
    <name type="common">Ginger</name>
    <name type="synonym">Amomum zingiber</name>
    <dbReference type="NCBI Taxonomy" id="94328"/>
    <lineage>
        <taxon>Eukaryota</taxon>
        <taxon>Viridiplantae</taxon>
        <taxon>Streptophyta</taxon>
        <taxon>Embryophyta</taxon>
        <taxon>Tracheophyta</taxon>
        <taxon>Spermatophyta</taxon>
        <taxon>Magnoliopsida</taxon>
        <taxon>Liliopsida</taxon>
        <taxon>Zingiberales</taxon>
        <taxon>Zingiberaceae</taxon>
        <taxon>Zingiber</taxon>
    </lineage>
</organism>
<name>A0A8J5H9H4_ZINOF</name>
<dbReference type="PANTHER" id="PTHR31126">
    <property type="entry name" value="TYROSINE-PROTEIN PHOSPHATASE"/>
    <property type="match status" value="1"/>
</dbReference>
<evidence type="ECO:0000313" key="2">
    <source>
        <dbReference type="Proteomes" id="UP000734854"/>
    </source>
</evidence>
<dbReference type="InterPro" id="IPR029021">
    <property type="entry name" value="Prot-tyrosine_phosphatase-like"/>
</dbReference>
<comment type="caution">
    <text evidence="1">The sequence shown here is derived from an EMBL/GenBank/DDBJ whole genome shotgun (WGS) entry which is preliminary data.</text>
</comment>
<dbReference type="SUPFAM" id="SSF52799">
    <property type="entry name" value="(Phosphotyrosine protein) phosphatases II"/>
    <property type="match status" value="1"/>
</dbReference>
<dbReference type="PANTHER" id="PTHR31126:SF69">
    <property type="entry name" value="OS09G0135700 PROTEIN"/>
    <property type="match status" value="1"/>
</dbReference>
<dbReference type="PROSITE" id="PS00383">
    <property type="entry name" value="TYR_PHOSPHATASE_1"/>
    <property type="match status" value="1"/>
</dbReference>
<dbReference type="GO" id="GO:0016791">
    <property type="term" value="F:phosphatase activity"/>
    <property type="evidence" value="ECO:0007669"/>
    <property type="project" value="TreeGrafter"/>
</dbReference>
<accession>A0A8J5H9H4</accession>
<dbReference type="Proteomes" id="UP000734854">
    <property type="component" value="Unassembled WGS sequence"/>
</dbReference>
<evidence type="ECO:0008006" key="3">
    <source>
        <dbReference type="Google" id="ProtNLM"/>
    </source>
</evidence>
<gene>
    <name evidence="1" type="ORF">ZIOFF_030586</name>
</gene>
<sequence length="168" mass="18680">MGKQSLDAVEAEAAKIARPPLPAATGEALLLPPLNFAMVDYGVYRSGFPDAANFRFLRSLHLRSVLCASISFSLAEPFVNIPEDTIREALKVVLDVGNHPLLIHCKRGKHRTGCLVGCLRKLQRWCLASIFDEYLRFAAAKARISDQMFMERFDISSLRHLQASFSGC</sequence>
<keyword evidence="2" id="KW-1185">Reference proteome</keyword>
<proteinExistence type="predicted"/>
<dbReference type="InterPro" id="IPR016130">
    <property type="entry name" value="Tyr_Pase_AS"/>
</dbReference>
<dbReference type="GO" id="GO:0005737">
    <property type="term" value="C:cytoplasm"/>
    <property type="evidence" value="ECO:0007669"/>
    <property type="project" value="TreeGrafter"/>
</dbReference>
<dbReference type="EMBL" id="JACMSC010000008">
    <property type="protein sequence ID" value="KAG6512475.1"/>
    <property type="molecule type" value="Genomic_DNA"/>
</dbReference>
<dbReference type="Pfam" id="PF03162">
    <property type="entry name" value="Y_phosphatase2"/>
    <property type="match status" value="2"/>
</dbReference>
<dbReference type="Gene3D" id="3.90.190.10">
    <property type="entry name" value="Protein tyrosine phosphatase superfamily"/>
    <property type="match status" value="2"/>
</dbReference>
<evidence type="ECO:0000313" key="1">
    <source>
        <dbReference type="EMBL" id="KAG6512475.1"/>
    </source>
</evidence>
<dbReference type="InterPro" id="IPR004861">
    <property type="entry name" value="Siw14-like"/>
</dbReference>
<reference evidence="1 2" key="1">
    <citation type="submission" date="2020-08" db="EMBL/GenBank/DDBJ databases">
        <title>Plant Genome Project.</title>
        <authorList>
            <person name="Zhang R.-G."/>
        </authorList>
    </citation>
    <scope>NUCLEOTIDE SEQUENCE [LARGE SCALE GENOMIC DNA]</scope>
    <source>
        <tissue evidence="1">Rhizome</tissue>
    </source>
</reference>